<dbReference type="PANTHER" id="PTHR11560">
    <property type="entry name" value="39S RIBOSOMAL PROTEIN L10, MITOCHONDRIAL"/>
    <property type="match status" value="1"/>
</dbReference>
<dbReference type="InterPro" id="IPR047865">
    <property type="entry name" value="Ribosomal_uL10_bac_type"/>
</dbReference>
<proteinExistence type="inferred from homology"/>
<dbReference type="Proteomes" id="UP000789342">
    <property type="component" value="Unassembled WGS sequence"/>
</dbReference>
<dbReference type="SUPFAM" id="SSF160369">
    <property type="entry name" value="Ribosomal protein L10-like"/>
    <property type="match status" value="1"/>
</dbReference>
<name>A0A9N9DE71_9GLOM</name>
<sequence length="236" mass="26679">MTVLRGFSVFQSKTLTRSLLKTRTYSTKSEKFTDGSIIKLKKEPPHAPQREKTKFGHDFTSQAVYLFNLYYSQLHFNRLLFMAQHNNLNVQEQTVVRRELRNIGADLTATRGSILRAVIKQSIIYQNMAPLIIGPVCMISSNVCDEENPKIVSDILNILNKQKKLLLIGGKLDNSLLNLDDIKRVANLPGKKQLGSEMVGVLSSPAARMVDLLERNPKNLVRSLESLKSNLKKNKD</sequence>
<evidence type="ECO:0000313" key="2">
    <source>
        <dbReference type="EMBL" id="CAG8636667.1"/>
    </source>
</evidence>
<protein>
    <submittedName>
        <fullName evidence="2">8188_t:CDS:1</fullName>
    </submittedName>
</protein>
<comment type="similarity">
    <text evidence="1">Belongs to the universal ribosomal protein uL10 family.</text>
</comment>
<dbReference type="InterPro" id="IPR043141">
    <property type="entry name" value="Ribosomal_uL10-like_sf"/>
</dbReference>
<dbReference type="OrthoDB" id="360689at2759"/>
<evidence type="ECO:0000313" key="3">
    <source>
        <dbReference type="Proteomes" id="UP000789342"/>
    </source>
</evidence>
<dbReference type="Gene3D" id="3.30.70.1730">
    <property type="match status" value="1"/>
</dbReference>
<comment type="caution">
    <text evidence="2">The sequence shown here is derived from an EMBL/GenBank/DDBJ whole genome shotgun (WGS) entry which is preliminary data.</text>
</comment>
<keyword evidence="3" id="KW-1185">Reference proteome</keyword>
<evidence type="ECO:0000256" key="1">
    <source>
        <dbReference type="ARBA" id="ARBA00008889"/>
    </source>
</evidence>
<reference evidence="2" key="1">
    <citation type="submission" date="2021-06" db="EMBL/GenBank/DDBJ databases">
        <authorList>
            <person name="Kallberg Y."/>
            <person name="Tangrot J."/>
            <person name="Rosling A."/>
        </authorList>
    </citation>
    <scope>NUCLEOTIDE SEQUENCE</scope>
    <source>
        <strain evidence="2">CL551</strain>
    </source>
</reference>
<accession>A0A9N9DE71</accession>
<dbReference type="AlphaFoldDB" id="A0A9N9DE71"/>
<dbReference type="EMBL" id="CAJVPV010008959">
    <property type="protein sequence ID" value="CAG8636667.1"/>
    <property type="molecule type" value="Genomic_DNA"/>
</dbReference>
<gene>
    <name evidence="2" type="ORF">AMORRO_LOCUS9332</name>
</gene>
<dbReference type="CDD" id="cd00379">
    <property type="entry name" value="Ribosomal_L10_P0"/>
    <property type="match status" value="1"/>
</dbReference>
<organism evidence="2 3">
    <name type="scientific">Acaulospora morrowiae</name>
    <dbReference type="NCBI Taxonomy" id="94023"/>
    <lineage>
        <taxon>Eukaryota</taxon>
        <taxon>Fungi</taxon>
        <taxon>Fungi incertae sedis</taxon>
        <taxon>Mucoromycota</taxon>
        <taxon>Glomeromycotina</taxon>
        <taxon>Glomeromycetes</taxon>
        <taxon>Diversisporales</taxon>
        <taxon>Acaulosporaceae</taxon>
        <taxon>Acaulospora</taxon>
    </lineage>
</organism>